<dbReference type="EMBL" id="LR031873">
    <property type="protein sequence ID" value="VDD09932.1"/>
    <property type="molecule type" value="Genomic_DNA"/>
</dbReference>
<gene>
    <name evidence="1" type="ORF">BOLC4T25383H</name>
</gene>
<dbReference type="AlphaFoldDB" id="A0A3P6CNG0"/>
<organism evidence="1">
    <name type="scientific">Brassica oleracea</name>
    <name type="common">Wild cabbage</name>
    <dbReference type="NCBI Taxonomy" id="3712"/>
    <lineage>
        <taxon>Eukaryota</taxon>
        <taxon>Viridiplantae</taxon>
        <taxon>Streptophyta</taxon>
        <taxon>Embryophyta</taxon>
        <taxon>Tracheophyta</taxon>
        <taxon>Spermatophyta</taxon>
        <taxon>Magnoliopsida</taxon>
        <taxon>eudicotyledons</taxon>
        <taxon>Gunneridae</taxon>
        <taxon>Pentapetalae</taxon>
        <taxon>rosids</taxon>
        <taxon>malvids</taxon>
        <taxon>Brassicales</taxon>
        <taxon>Brassicaceae</taxon>
        <taxon>Brassiceae</taxon>
        <taxon>Brassica</taxon>
    </lineage>
</organism>
<name>A0A3P6CNG0_BRAOL</name>
<sequence>MPKDMTTTQTERWLDALEKDQQILGEKLNGIQAGLKDVLDQILKLTEMVAAIQVSTMSEVSQETSTDFFVIPIRKKQRVIKKVDEFKDQATEVSDIDTEGEVVIFKLQPQVSVEQQHKLVCGNQQVLTDIPPHLDFDEDEDDFIVLEGRALE</sequence>
<accession>A0A3P6CNG0</accession>
<proteinExistence type="predicted"/>
<evidence type="ECO:0000313" key="1">
    <source>
        <dbReference type="EMBL" id="VDD09932.1"/>
    </source>
</evidence>
<protein>
    <submittedName>
        <fullName evidence="1">Uncharacterized protein</fullName>
    </submittedName>
</protein>
<reference evidence="1" key="1">
    <citation type="submission" date="2018-11" db="EMBL/GenBank/DDBJ databases">
        <authorList>
            <consortium name="Genoscope - CEA"/>
            <person name="William W."/>
        </authorList>
    </citation>
    <scope>NUCLEOTIDE SEQUENCE</scope>
</reference>